<feature type="compositionally biased region" description="Low complexity" evidence="4">
    <location>
        <begin position="111"/>
        <end position="127"/>
    </location>
</feature>
<dbReference type="EMBL" id="CP097505">
    <property type="protein sequence ID" value="URD92462.1"/>
    <property type="molecule type" value="Genomic_DNA"/>
</dbReference>
<feature type="compositionally biased region" description="Basic and acidic residues" evidence="4">
    <location>
        <begin position="221"/>
        <end position="257"/>
    </location>
</feature>
<dbReference type="PANTHER" id="PTHR31319">
    <property type="entry name" value="ZINC FINGER PROTEIN CONSTANS-LIKE 4"/>
    <property type="match status" value="1"/>
</dbReference>
<organism evidence="6 7">
    <name type="scientific">Musa troglodytarum</name>
    <name type="common">fe'i banana</name>
    <dbReference type="NCBI Taxonomy" id="320322"/>
    <lineage>
        <taxon>Eukaryota</taxon>
        <taxon>Viridiplantae</taxon>
        <taxon>Streptophyta</taxon>
        <taxon>Embryophyta</taxon>
        <taxon>Tracheophyta</taxon>
        <taxon>Spermatophyta</taxon>
        <taxon>Magnoliopsida</taxon>
        <taxon>Liliopsida</taxon>
        <taxon>Zingiberales</taxon>
        <taxon>Musaceae</taxon>
        <taxon>Musa</taxon>
    </lineage>
</organism>
<comment type="subcellular location">
    <subcellularLocation>
        <location evidence="1 3">Nucleus</location>
    </subcellularLocation>
</comment>
<name>A0A9E7JSF2_9LILI</name>
<evidence type="ECO:0000313" key="7">
    <source>
        <dbReference type="Proteomes" id="UP001055439"/>
    </source>
</evidence>
<feature type="domain" description="CCT" evidence="5">
    <location>
        <begin position="180"/>
        <end position="222"/>
    </location>
</feature>
<evidence type="ECO:0000256" key="1">
    <source>
        <dbReference type="ARBA" id="ARBA00004123"/>
    </source>
</evidence>
<evidence type="ECO:0000256" key="4">
    <source>
        <dbReference type="SAM" id="MobiDB-lite"/>
    </source>
</evidence>
<accession>A0A9E7JSF2</accession>
<dbReference type="PANTHER" id="PTHR31319:SF100">
    <property type="entry name" value="OS01G0835700 PROTEIN"/>
    <property type="match status" value="1"/>
</dbReference>
<keyword evidence="7" id="KW-1185">Reference proteome</keyword>
<evidence type="ECO:0000313" key="6">
    <source>
        <dbReference type="EMBL" id="URD92462.1"/>
    </source>
</evidence>
<dbReference type="GO" id="GO:0009909">
    <property type="term" value="P:regulation of flower development"/>
    <property type="evidence" value="ECO:0007669"/>
    <property type="project" value="InterPro"/>
</dbReference>
<reference evidence="6" key="1">
    <citation type="submission" date="2022-05" db="EMBL/GenBank/DDBJ databases">
        <title>The Musa troglodytarum L. genome provides insights into the mechanism of non-climacteric behaviour and enrichment of carotenoids.</title>
        <authorList>
            <person name="Wang J."/>
        </authorList>
    </citation>
    <scope>NUCLEOTIDE SEQUENCE</scope>
    <source>
        <tissue evidence="6">Leaf</tissue>
    </source>
</reference>
<dbReference type="GO" id="GO:0003700">
    <property type="term" value="F:DNA-binding transcription factor activity"/>
    <property type="evidence" value="ECO:0007669"/>
    <property type="project" value="TreeGrafter"/>
</dbReference>
<dbReference type="PROSITE" id="PS51017">
    <property type="entry name" value="CCT"/>
    <property type="match status" value="1"/>
</dbReference>
<dbReference type="InterPro" id="IPR010402">
    <property type="entry name" value="CCT_domain"/>
</dbReference>
<dbReference type="Pfam" id="PF06203">
    <property type="entry name" value="CCT"/>
    <property type="match status" value="1"/>
</dbReference>
<evidence type="ECO:0000256" key="3">
    <source>
        <dbReference type="PROSITE-ProRule" id="PRU00357"/>
    </source>
</evidence>
<keyword evidence="2 3" id="KW-0539">Nucleus</keyword>
<dbReference type="OrthoDB" id="153872at2759"/>
<gene>
    <name evidence="6" type="ORF">MUK42_01496</name>
</gene>
<feature type="region of interest" description="Disordered" evidence="4">
    <location>
        <begin position="89"/>
        <end position="127"/>
    </location>
</feature>
<dbReference type="GO" id="GO:0005634">
    <property type="term" value="C:nucleus"/>
    <property type="evidence" value="ECO:0007669"/>
    <property type="project" value="UniProtKB-SubCell"/>
</dbReference>
<proteinExistence type="predicted"/>
<dbReference type="InterPro" id="IPR045281">
    <property type="entry name" value="CONSTANS-like"/>
</dbReference>
<feature type="region of interest" description="Disordered" evidence="4">
    <location>
        <begin position="218"/>
        <end position="266"/>
    </location>
</feature>
<protein>
    <submittedName>
        <fullName evidence="6">CCT motif</fullName>
    </submittedName>
</protein>
<evidence type="ECO:0000256" key="2">
    <source>
        <dbReference type="ARBA" id="ARBA00023242"/>
    </source>
</evidence>
<evidence type="ECO:0000259" key="5">
    <source>
        <dbReference type="PROSITE" id="PS51017"/>
    </source>
</evidence>
<sequence length="285" mass="31100">MFHSSSSTFTTTSSSSFRDATLFPPASCTTATHAVDGAPPRGFIDVSASGFLPLLPSSASSAFSLLPRSLPRSSSSHLLPVYHPTTHPLKQMPFSFPPEHQPRRQNPPPALASQSTPPSSSSSSSSSSCDFPHFKACPVRRVFSTGDLQRLTGMVVSGENHNQEGGEIAAKAARYKPEERKERIVRYRSRRKHRNFHKKITYACRKTLADSRPRVRGRFARNGETDGRVEVETDAAETSREQVDGGREVGDGSDRSRAAPTAGDECDDEDIWAAISDVLSMHLLS</sequence>
<dbReference type="Proteomes" id="UP001055439">
    <property type="component" value="Chromosome 3"/>
</dbReference>
<dbReference type="AlphaFoldDB" id="A0A9E7JSF2"/>